<keyword evidence="4" id="KW-0862">Zinc</keyword>
<keyword evidence="3 5" id="KW-0863">Zinc-finger</keyword>
<dbReference type="PANTHER" id="PTHR23235">
    <property type="entry name" value="KRUEPPEL-LIKE TRANSCRIPTION FACTOR"/>
    <property type="match status" value="1"/>
</dbReference>
<dbReference type="EMBL" id="JAANQT010000194">
    <property type="protein sequence ID" value="KAG1313429.1"/>
    <property type="molecule type" value="Genomic_DNA"/>
</dbReference>
<evidence type="ECO:0000256" key="4">
    <source>
        <dbReference type="ARBA" id="ARBA00022833"/>
    </source>
</evidence>
<feature type="region of interest" description="Disordered" evidence="6">
    <location>
        <begin position="157"/>
        <end position="182"/>
    </location>
</feature>
<evidence type="ECO:0000313" key="8">
    <source>
        <dbReference type="EMBL" id="KAG1313429.1"/>
    </source>
</evidence>
<dbReference type="SMART" id="SM00355">
    <property type="entry name" value="ZnF_C2H2"/>
    <property type="match status" value="2"/>
</dbReference>
<dbReference type="InterPro" id="IPR013087">
    <property type="entry name" value="Znf_C2H2_type"/>
</dbReference>
<accession>A0A9P6XGV3</accession>
<proteinExistence type="predicted"/>
<evidence type="ECO:0000256" key="3">
    <source>
        <dbReference type="ARBA" id="ARBA00022771"/>
    </source>
</evidence>
<name>A0A9P6XGV3_RHIOR</name>
<sequence>MQYNTSNYCFDNNSSLIQEAYNGLGRTIPYSQFGYLSNNFSISPCSSNSTTSSPSSIYSKHTIYTPEYTIYPVNHIPEDYFSLMPYPERNQSHTIYKTSESNCYYQQEIDPPKDLPFIRSDKHCLLNKMGCTDQNTNLSSNIKKECINKEDHMVPDSPTTTTACPSLPKSSSNSAITSSNSKRTRKITKSCGKAKKMHPCSFCSREFARRYDANRHIRIHTGDKPYVCPCCRKCFARSDALNRHFKKEPTCSVFSENQDSSKHVKRSKR</sequence>
<keyword evidence="9" id="KW-1185">Reference proteome</keyword>
<dbReference type="OrthoDB" id="8922241at2759"/>
<evidence type="ECO:0000256" key="1">
    <source>
        <dbReference type="ARBA" id="ARBA00022723"/>
    </source>
</evidence>
<dbReference type="AlphaFoldDB" id="A0A9P6XGV3"/>
<feature type="compositionally biased region" description="Low complexity" evidence="6">
    <location>
        <begin position="170"/>
        <end position="181"/>
    </location>
</feature>
<evidence type="ECO:0000256" key="6">
    <source>
        <dbReference type="SAM" id="MobiDB-lite"/>
    </source>
</evidence>
<dbReference type="PROSITE" id="PS50157">
    <property type="entry name" value="ZINC_FINGER_C2H2_2"/>
    <property type="match status" value="2"/>
</dbReference>
<dbReference type="FunFam" id="3.30.160.60:FF:000100">
    <property type="entry name" value="Zinc finger 45-like"/>
    <property type="match status" value="1"/>
</dbReference>
<dbReference type="SUPFAM" id="SSF57667">
    <property type="entry name" value="beta-beta-alpha zinc fingers"/>
    <property type="match status" value="1"/>
</dbReference>
<keyword evidence="2" id="KW-0677">Repeat</keyword>
<dbReference type="PROSITE" id="PS00028">
    <property type="entry name" value="ZINC_FINGER_C2H2_1"/>
    <property type="match status" value="1"/>
</dbReference>
<evidence type="ECO:0000259" key="7">
    <source>
        <dbReference type="PROSITE" id="PS50157"/>
    </source>
</evidence>
<feature type="domain" description="C2H2-type" evidence="7">
    <location>
        <begin position="198"/>
        <end position="225"/>
    </location>
</feature>
<feature type="domain" description="C2H2-type" evidence="7">
    <location>
        <begin position="226"/>
        <end position="246"/>
    </location>
</feature>
<comment type="caution">
    <text evidence="8">The sequence shown here is derived from an EMBL/GenBank/DDBJ whole genome shotgun (WGS) entry which is preliminary data.</text>
</comment>
<organism evidence="8 9">
    <name type="scientific">Rhizopus oryzae</name>
    <name type="common">Mucormycosis agent</name>
    <name type="synonym">Rhizopus arrhizus var. delemar</name>
    <dbReference type="NCBI Taxonomy" id="64495"/>
    <lineage>
        <taxon>Eukaryota</taxon>
        <taxon>Fungi</taxon>
        <taxon>Fungi incertae sedis</taxon>
        <taxon>Mucoromycota</taxon>
        <taxon>Mucoromycotina</taxon>
        <taxon>Mucoromycetes</taxon>
        <taxon>Mucorales</taxon>
        <taxon>Mucorineae</taxon>
        <taxon>Rhizopodaceae</taxon>
        <taxon>Rhizopus</taxon>
    </lineage>
</organism>
<evidence type="ECO:0000256" key="2">
    <source>
        <dbReference type="ARBA" id="ARBA00022737"/>
    </source>
</evidence>
<dbReference type="GO" id="GO:0008270">
    <property type="term" value="F:zinc ion binding"/>
    <property type="evidence" value="ECO:0007669"/>
    <property type="project" value="UniProtKB-KW"/>
</dbReference>
<dbReference type="GO" id="GO:0000981">
    <property type="term" value="F:DNA-binding transcription factor activity, RNA polymerase II-specific"/>
    <property type="evidence" value="ECO:0007669"/>
    <property type="project" value="TreeGrafter"/>
</dbReference>
<dbReference type="Gene3D" id="3.30.160.60">
    <property type="entry name" value="Classic Zinc Finger"/>
    <property type="match status" value="2"/>
</dbReference>
<evidence type="ECO:0000256" key="5">
    <source>
        <dbReference type="PROSITE-ProRule" id="PRU00042"/>
    </source>
</evidence>
<dbReference type="InterPro" id="IPR036236">
    <property type="entry name" value="Znf_C2H2_sf"/>
</dbReference>
<gene>
    <name evidence="8" type="ORF">G6F64_002260</name>
</gene>
<dbReference type="PANTHER" id="PTHR23235:SF120">
    <property type="entry name" value="KRUPPEL-LIKE FACTOR 15"/>
    <property type="match status" value="1"/>
</dbReference>
<evidence type="ECO:0000313" key="9">
    <source>
        <dbReference type="Proteomes" id="UP000716291"/>
    </source>
</evidence>
<keyword evidence="1" id="KW-0479">Metal-binding</keyword>
<protein>
    <recommendedName>
        <fullName evidence="7">C2H2-type domain-containing protein</fullName>
    </recommendedName>
</protein>
<reference evidence="8" key="1">
    <citation type="journal article" date="2020" name="Microb. Genom.">
        <title>Genetic diversity of clinical and environmental Mucorales isolates obtained from an investigation of mucormycosis cases among solid organ transplant recipients.</title>
        <authorList>
            <person name="Nguyen M.H."/>
            <person name="Kaul D."/>
            <person name="Muto C."/>
            <person name="Cheng S.J."/>
            <person name="Richter R.A."/>
            <person name="Bruno V.M."/>
            <person name="Liu G."/>
            <person name="Beyhan S."/>
            <person name="Sundermann A.J."/>
            <person name="Mounaud S."/>
            <person name="Pasculle A.W."/>
            <person name="Nierman W.C."/>
            <person name="Driscoll E."/>
            <person name="Cumbie R."/>
            <person name="Clancy C.J."/>
            <person name="Dupont C.L."/>
        </authorList>
    </citation>
    <scope>NUCLEOTIDE SEQUENCE</scope>
    <source>
        <strain evidence="8">GL11</strain>
    </source>
</reference>
<dbReference type="GO" id="GO:0000978">
    <property type="term" value="F:RNA polymerase II cis-regulatory region sequence-specific DNA binding"/>
    <property type="evidence" value="ECO:0007669"/>
    <property type="project" value="TreeGrafter"/>
</dbReference>
<dbReference type="Proteomes" id="UP000716291">
    <property type="component" value="Unassembled WGS sequence"/>
</dbReference>